<reference evidence="1" key="1">
    <citation type="submission" date="2019-12" db="EMBL/GenBank/DDBJ databases">
        <title>Clostridiaceae gen. nov. sp. nov., isolated from sediment in Xinjiang, China.</title>
        <authorList>
            <person name="Zhang R."/>
        </authorList>
    </citation>
    <scope>NUCLEOTIDE SEQUENCE</scope>
    <source>
        <strain evidence="1">D2Q-11</strain>
    </source>
</reference>
<accession>A0A942UUE1</accession>
<sequence>MKNLTTKVKTENFTSKQLADFEKRITGEKQKIYYPWERKSIYRVIKQDKDGYFINYKNERLKVIPELNFLDEVRGIMALHGRR</sequence>
<gene>
    <name evidence="1" type="ORF">GOQ27_06905</name>
</gene>
<evidence type="ECO:0000313" key="1">
    <source>
        <dbReference type="EMBL" id="MBS4538185.1"/>
    </source>
</evidence>
<name>A0A942UUE1_9FIRM</name>
<dbReference type="AlphaFoldDB" id="A0A942UUE1"/>
<dbReference type="RefSeq" id="WP_203366113.1">
    <property type="nucleotide sequence ID" value="NZ_WSFT01000029.1"/>
</dbReference>
<proteinExistence type="predicted"/>
<organism evidence="1 2">
    <name type="scientific">Anaeromonas frigoriresistens</name>
    <dbReference type="NCBI Taxonomy" id="2683708"/>
    <lineage>
        <taxon>Bacteria</taxon>
        <taxon>Bacillati</taxon>
        <taxon>Bacillota</taxon>
        <taxon>Tissierellia</taxon>
        <taxon>Tissierellales</taxon>
        <taxon>Thermohalobacteraceae</taxon>
        <taxon>Anaeromonas</taxon>
    </lineage>
</organism>
<dbReference type="Proteomes" id="UP000724672">
    <property type="component" value="Unassembled WGS sequence"/>
</dbReference>
<keyword evidence="2" id="KW-1185">Reference proteome</keyword>
<protein>
    <submittedName>
        <fullName evidence="1">Uncharacterized protein</fullName>
    </submittedName>
</protein>
<dbReference type="EMBL" id="WSFT01000029">
    <property type="protein sequence ID" value="MBS4538185.1"/>
    <property type="molecule type" value="Genomic_DNA"/>
</dbReference>
<evidence type="ECO:0000313" key="2">
    <source>
        <dbReference type="Proteomes" id="UP000724672"/>
    </source>
</evidence>
<comment type="caution">
    <text evidence="1">The sequence shown here is derived from an EMBL/GenBank/DDBJ whole genome shotgun (WGS) entry which is preliminary data.</text>
</comment>